<evidence type="ECO:0000313" key="2">
    <source>
        <dbReference type="EMBL" id="GEJ57167.1"/>
    </source>
</evidence>
<feature type="compositionally biased region" description="Low complexity" evidence="1">
    <location>
        <begin position="180"/>
        <end position="199"/>
    </location>
</feature>
<feature type="region of interest" description="Disordered" evidence="1">
    <location>
        <begin position="28"/>
        <end position="79"/>
    </location>
</feature>
<keyword evidence="3" id="KW-1185">Reference proteome</keyword>
<feature type="region of interest" description="Disordered" evidence="1">
    <location>
        <begin position="168"/>
        <end position="213"/>
    </location>
</feature>
<accession>A0A7I9VMF3</accession>
<gene>
    <name evidence="2" type="ORF">AMYX_19080</name>
</gene>
<comment type="caution">
    <text evidence="2">The sequence shown here is derived from an EMBL/GenBank/DDBJ whole genome shotgun (WGS) entry which is preliminary data.</text>
</comment>
<evidence type="ECO:0000313" key="3">
    <source>
        <dbReference type="Proteomes" id="UP000503640"/>
    </source>
</evidence>
<evidence type="ECO:0000256" key="1">
    <source>
        <dbReference type="SAM" id="MobiDB-lite"/>
    </source>
</evidence>
<reference evidence="3" key="1">
    <citation type="journal article" date="2020" name="Appl. Environ. Microbiol.">
        <title>Diazotrophic Anaeromyxobacter Isolates from Soils.</title>
        <authorList>
            <person name="Masuda Y."/>
            <person name="Yamanaka H."/>
            <person name="Xu Z.X."/>
            <person name="Shiratori Y."/>
            <person name="Aono T."/>
            <person name="Amachi S."/>
            <person name="Senoo K."/>
            <person name="Itoh H."/>
        </authorList>
    </citation>
    <scope>NUCLEOTIDE SEQUENCE [LARGE SCALE GENOMIC DNA]</scope>
    <source>
        <strain evidence="3">R267</strain>
    </source>
</reference>
<feature type="compositionally biased region" description="Low complexity" evidence="1">
    <location>
        <begin position="58"/>
        <end position="69"/>
    </location>
</feature>
<name>A0A7I9VMF3_9BACT</name>
<sequence>MRPRAPWLAAGAIVALGAAAVGLVVAATSSSSSAPRPAPLLAPEPVEQDRGGVPSPSPLAQAGAARADAPPAPALPSPAPALEAAAPRAVQLPPRALAELTAPVARCLRGGGLGGTGPTVLALQLRAFAGGAEVTGAEVASDGGADPSLIACARDAVQGARLDAPGFAPGELLDTTWEVGAGPAPASAGPAPSGAAAPAPHGPPRAFRRQRGK</sequence>
<proteinExistence type="predicted"/>
<protein>
    <submittedName>
        <fullName evidence="2">Uncharacterized protein</fullName>
    </submittedName>
</protein>
<dbReference type="AlphaFoldDB" id="A0A7I9VMF3"/>
<dbReference type="RefSeq" id="WP_176064649.1">
    <property type="nucleotide sequence ID" value="NZ_BJTG01000004.1"/>
</dbReference>
<dbReference type="Proteomes" id="UP000503640">
    <property type="component" value="Unassembled WGS sequence"/>
</dbReference>
<organism evidence="2 3">
    <name type="scientific">Anaeromyxobacter diazotrophicus</name>
    <dbReference type="NCBI Taxonomy" id="2590199"/>
    <lineage>
        <taxon>Bacteria</taxon>
        <taxon>Pseudomonadati</taxon>
        <taxon>Myxococcota</taxon>
        <taxon>Myxococcia</taxon>
        <taxon>Myxococcales</taxon>
        <taxon>Cystobacterineae</taxon>
        <taxon>Anaeromyxobacteraceae</taxon>
        <taxon>Anaeromyxobacter</taxon>
    </lineage>
</organism>
<dbReference type="EMBL" id="BJTG01000004">
    <property type="protein sequence ID" value="GEJ57167.1"/>
    <property type="molecule type" value="Genomic_DNA"/>
</dbReference>
<feature type="compositionally biased region" description="Pro residues" evidence="1">
    <location>
        <begin position="70"/>
        <end position="79"/>
    </location>
</feature>